<protein>
    <submittedName>
        <fullName evidence="1">Uncharacterized protein</fullName>
    </submittedName>
</protein>
<dbReference type="Proteomes" id="UP000199599">
    <property type="component" value="Unassembled WGS sequence"/>
</dbReference>
<dbReference type="STRING" id="1505723.SAMN04487792_1540"/>
<name>A0A1I1TPH0_9LACO</name>
<sequence length="65" mass="7479">MGTEICKYCQKSEVIVEKLNGYTGKIKIRENLLNTQIKDDNNYGWASVSYQINYCPWCGRALKGK</sequence>
<reference evidence="2" key="1">
    <citation type="submission" date="2016-10" db="EMBL/GenBank/DDBJ databases">
        <authorList>
            <person name="Varghese N."/>
            <person name="Submissions S."/>
        </authorList>
    </citation>
    <scope>NUCLEOTIDE SEQUENCE [LARGE SCALE GENOMIC DNA]</scope>
    <source>
        <strain evidence="2">R-53102</strain>
    </source>
</reference>
<proteinExistence type="predicted"/>
<dbReference type="AlphaFoldDB" id="A0A1I1TPH0"/>
<gene>
    <name evidence="1" type="ORF">SAMN04487792_1540</name>
</gene>
<dbReference type="RefSeq" id="WP_090094002.1">
    <property type="nucleotide sequence ID" value="NZ_CBCRVU010000001.1"/>
</dbReference>
<organism evidence="1 2">
    <name type="scientific">Lactobacillus bombicola</name>
    <dbReference type="NCBI Taxonomy" id="1505723"/>
    <lineage>
        <taxon>Bacteria</taxon>
        <taxon>Bacillati</taxon>
        <taxon>Bacillota</taxon>
        <taxon>Bacilli</taxon>
        <taxon>Lactobacillales</taxon>
        <taxon>Lactobacillaceae</taxon>
        <taxon>Lactobacillus</taxon>
    </lineage>
</organism>
<evidence type="ECO:0000313" key="2">
    <source>
        <dbReference type="Proteomes" id="UP000199599"/>
    </source>
</evidence>
<accession>A0A1I1TPH0</accession>
<evidence type="ECO:0000313" key="1">
    <source>
        <dbReference type="EMBL" id="SFD60424.1"/>
    </source>
</evidence>
<dbReference type="EMBL" id="FOMN01000011">
    <property type="protein sequence ID" value="SFD60424.1"/>
    <property type="molecule type" value="Genomic_DNA"/>
</dbReference>